<dbReference type="PANTHER" id="PTHR43390:SF1">
    <property type="entry name" value="CHLOROPLAST PROCESSING PEPTIDASE"/>
    <property type="match status" value="1"/>
</dbReference>
<comment type="catalytic activity">
    <reaction evidence="1 6">
        <text>Cleavage of hydrophobic, N-terminal signal or leader sequences from secreted and periplasmic proteins.</text>
        <dbReference type="EC" id="3.4.21.89"/>
    </reaction>
</comment>
<dbReference type="InterPro" id="IPR019533">
    <property type="entry name" value="Peptidase_S26"/>
</dbReference>
<keyword evidence="6" id="KW-0645">Protease</keyword>
<evidence type="ECO:0000256" key="6">
    <source>
        <dbReference type="RuleBase" id="RU362042"/>
    </source>
</evidence>
<comment type="subcellular location">
    <subcellularLocation>
        <location evidence="2">Cell membrane</location>
        <topology evidence="2">Single-pass type II membrane protein</topology>
    </subcellularLocation>
    <subcellularLocation>
        <location evidence="6">Membrane</location>
        <topology evidence="6">Single-pass type II membrane protein</topology>
    </subcellularLocation>
</comment>
<dbReference type="InterPro" id="IPR019757">
    <property type="entry name" value="Pept_S26A_signal_pept_1_Lys-AS"/>
</dbReference>
<dbReference type="InterPro" id="IPR019758">
    <property type="entry name" value="Pept_S26A_signal_pept_1_CS"/>
</dbReference>
<feature type="domain" description="Peptidase S26" evidence="7">
    <location>
        <begin position="26"/>
        <end position="198"/>
    </location>
</feature>
<dbReference type="PROSITE" id="PS00761">
    <property type="entry name" value="SPASE_I_3"/>
    <property type="match status" value="1"/>
</dbReference>
<dbReference type="Pfam" id="PF10502">
    <property type="entry name" value="Peptidase_S26"/>
    <property type="match status" value="1"/>
</dbReference>
<dbReference type="EC" id="3.4.21.89" evidence="4 6"/>
<reference evidence="9" key="1">
    <citation type="journal article" date="2019" name="Int. J. Syst. Evol. Microbiol.">
        <title>The Global Catalogue of Microorganisms (GCM) 10K type strain sequencing project: providing services to taxonomists for standard genome sequencing and annotation.</title>
        <authorList>
            <consortium name="The Broad Institute Genomics Platform"/>
            <consortium name="The Broad Institute Genome Sequencing Center for Infectious Disease"/>
            <person name="Wu L."/>
            <person name="Ma J."/>
        </authorList>
    </citation>
    <scope>NUCLEOTIDE SEQUENCE [LARGE SCALE GENOMIC DNA]</scope>
    <source>
        <strain evidence="9">CCM 8912</strain>
    </source>
</reference>
<comment type="caution">
    <text evidence="8">The sequence shown here is derived from an EMBL/GenBank/DDBJ whole genome shotgun (WGS) entry which is preliminary data.</text>
</comment>
<dbReference type="EMBL" id="JBHTOK010000002">
    <property type="protein sequence ID" value="MFD1439827.1"/>
    <property type="molecule type" value="Genomic_DNA"/>
</dbReference>
<keyword evidence="6" id="KW-1133">Transmembrane helix</keyword>
<evidence type="ECO:0000313" key="9">
    <source>
        <dbReference type="Proteomes" id="UP001597212"/>
    </source>
</evidence>
<evidence type="ECO:0000256" key="3">
    <source>
        <dbReference type="ARBA" id="ARBA00009370"/>
    </source>
</evidence>
<keyword evidence="9" id="KW-1185">Reference proteome</keyword>
<dbReference type="SUPFAM" id="SSF51306">
    <property type="entry name" value="LexA/Signal peptidase"/>
    <property type="match status" value="1"/>
</dbReference>
<proteinExistence type="inferred from homology"/>
<dbReference type="PANTHER" id="PTHR43390">
    <property type="entry name" value="SIGNAL PEPTIDASE I"/>
    <property type="match status" value="1"/>
</dbReference>
<evidence type="ECO:0000256" key="4">
    <source>
        <dbReference type="ARBA" id="ARBA00013208"/>
    </source>
</evidence>
<keyword evidence="6" id="KW-0812">Transmembrane</keyword>
<protein>
    <recommendedName>
        <fullName evidence="4 6">Signal peptidase I</fullName>
        <ecNumber evidence="4 6">3.4.21.89</ecNumber>
    </recommendedName>
</protein>
<dbReference type="Proteomes" id="UP001597212">
    <property type="component" value="Unassembled WGS sequence"/>
</dbReference>
<dbReference type="RefSeq" id="WP_125755969.1">
    <property type="nucleotide sequence ID" value="NZ_JBHTOK010000002.1"/>
</dbReference>
<comment type="similarity">
    <text evidence="3 6">Belongs to the peptidase S26 family.</text>
</comment>
<dbReference type="PRINTS" id="PR00727">
    <property type="entry name" value="LEADERPTASE"/>
</dbReference>
<dbReference type="CDD" id="cd06530">
    <property type="entry name" value="S26_SPase_I"/>
    <property type="match status" value="1"/>
</dbReference>
<dbReference type="GO" id="GO:0009003">
    <property type="term" value="F:signal peptidase activity"/>
    <property type="evidence" value="ECO:0007669"/>
    <property type="project" value="UniProtKB-EC"/>
</dbReference>
<dbReference type="InterPro" id="IPR036286">
    <property type="entry name" value="LexA/Signal_pep-like_sf"/>
</dbReference>
<organism evidence="8 9">
    <name type="scientific">Lacticaseibacillus hegangensis</name>
    <dbReference type="NCBI Taxonomy" id="2486010"/>
    <lineage>
        <taxon>Bacteria</taxon>
        <taxon>Bacillati</taxon>
        <taxon>Bacillota</taxon>
        <taxon>Bacilli</taxon>
        <taxon>Lactobacillales</taxon>
        <taxon>Lactobacillaceae</taxon>
        <taxon>Lacticaseibacillus</taxon>
    </lineage>
</organism>
<dbReference type="Gene3D" id="2.10.109.10">
    <property type="entry name" value="Umud Fragment, subunit A"/>
    <property type="match status" value="1"/>
</dbReference>
<keyword evidence="6" id="KW-0472">Membrane</keyword>
<evidence type="ECO:0000256" key="1">
    <source>
        <dbReference type="ARBA" id="ARBA00000677"/>
    </source>
</evidence>
<evidence type="ECO:0000256" key="2">
    <source>
        <dbReference type="ARBA" id="ARBA00004401"/>
    </source>
</evidence>
<feature type="transmembrane region" description="Helical" evidence="6">
    <location>
        <begin position="20"/>
        <end position="42"/>
    </location>
</feature>
<sequence>MPTNQSKSIDPTLKGLLKWGLIIIGIGAAMFLIQLVLGLFFANAGVTGESMAPNLNPGDRLVVRRHAEIHHFDVITFDSPEAPGLAYIKRVIGLPGDTVVVRRDVLYINGKRVKEPFITPAFKRKVMAFEAKQNGETGNSPAFTPNFSLASLKATRTRTVPKDAYFVLGDNRPVSYDSRKFGFVKRSKVFGVVKWRYWPLNAVEKF</sequence>
<dbReference type="InterPro" id="IPR000223">
    <property type="entry name" value="Pept_S26A_signal_pept_1"/>
</dbReference>
<dbReference type="NCBIfam" id="TIGR02227">
    <property type="entry name" value="sigpep_I_bact"/>
    <property type="match status" value="1"/>
</dbReference>
<gene>
    <name evidence="8" type="primary">lepB</name>
    <name evidence="8" type="ORF">ACFQ5K_00270</name>
</gene>
<evidence type="ECO:0000256" key="5">
    <source>
        <dbReference type="ARBA" id="ARBA00022801"/>
    </source>
</evidence>
<name>A0ABW4CVI0_9LACO</name>
<keyword evidence="5 6" id="KW-0378">Hydrolase</keyword>
<dbReference type="PROSITE" id="PS00760">
    <property type="entry name" value="SPASE_I_2"/>
    <property type="match status" value="1"/>
</dbReference>
<evidence type="ECO:0000259" key="7">
    <source>
        <dbReference type="Pfam" id="PF10502"/>
    </source>
</evidence>
<evidence type="ECO:0000313" key="8">
    <source>
        <dbReference type="EMBL" id="MFD1439827.1"/>
    </source>
</evidence>
<accession>A0ABW4CVI0</accession>